<evidence type="ECO:0000256" key="7">
    <source>
        <dbReference type="RuleBase" id="RU000394"/>
    </source>
</evidence>
<dbReference type="PROSITE" id="PS50067">
    <property type="entry name" value="KINESIN_MOTOR_2"/>
    <property type="match status" value="1"/>
</dbReference>
<dbReference type="InterPro" id="IPR013761">
    <property type="entry name" value="SAM/pointed_sf"/>
</dbReference>
<feature type="region of interest" description="Disordered" evidence="8">
    <location>
        <begin position="767"/>
        <end position="848"/>
    </location>
</feature>
<dbReference type="GO" id="GO:0007019">
    <property type="term" value="P:microtubule depolymerization"/>
    <property type="evidence" value="ECO:0007669"/>
    <property type="project" value="TreeGrafter"/>
</dbReference>
<protein>
    <recommendedName>
        <fullName evidence="7">Kinesin-like protein</fullName>
    </recommendedName>
</protein>
<feature type="compositionally biased region" description="Acidic residues" evidence="8">
    <location>
        <begin position="672"/>
        <end position="706"/>
    </location>
</feature>
<evidence type="ECO:0000313" key="11">
    <source>
        <dbReference type="EMBL" id="ORX51629.1"/>
    </source>
</evidence>
<dbReference type="EMBL" id="MCGT01000020">
    <property type="protein sequence ID" value="ORX51629.1"/>
    <property type="molecule type" value="Genomic_DNA"/>
</dbReference>
<dbReference type="GO" id="GO:0005524">
    <property type="term" value="F:ATP binding"/>
    <property type="evidence" value="ECO:0007669"/>
    <property type="project" value="UniProtKB-UniRule"/>
</dbReference>
<proteinExistence type="inferred from homology"/>
<dbReference type="PROSITE" id="PS00411">
    <property type="entry name" value="KINESIN_MOTOR_1"/>
    <property type="match status" value="1"/>
</dbReference>
<dbReference type="GO" id="GO:0003777">
    <property type="term" value="F:microtubule motor activity"/>
    <property type="evidence" value="ECO:0007669"/>
    <property type="project" value="InterPro"/>
</dbReference>
<evidence type="ECO:0000256" key="8">
    <source>
        <dbReference type="SAM" id="MobiDB-lite"/>
    </source>
</evidence>
<dbReference type="GO" id="GO:0005874">
    <property type="term" value="C:microtubule"/>
    <property type="evidence" value="ECO:0007669"/>
    <property type="project" value="UniProtKB-KW"/>
</dbReference>
<keyword evidence="4 6" id="KW-0505">Motor protein</keyword>
<dbReference type="PROSITE" id="PS50105">
    <property type="entry name" value="SAM_DOMAIN"/>
    <property type="match status" value="1"/>
</dbReference>
<dbReference type="Pfam" id="PF00225">
    <property type="entry name" value="Kinesin"/>
    <property type="match status" value="1"/>
</dbReference>
<evidence type="ECO:0000313" key="12">
    <source>
        <dbReference type="Proteomes" id="UP000242146"/>
    </source>
</evidence>
<keyword evidence="1 7" id="KW-0493">Microtubule</keyword>
<dbReference type="Pfam" id="PF00536">
    <property type="entry name" value="SAM_1"/>
    <property type="match status" value="1"/>
</dbReference>
<evidence type="ECO:0000256" key="1">
    <source>
        <dbReference type="ARBA" id="ARBA00022701"/>
    </source>
</evidence>
<dbReference type="InterPro" id="IPR027417">
    <property type="entry name" value="P-loop_NTPase"/>
</dbReference>
<comment type="caution">
    <text evidence="11">The sequence shown here is derived from an EMBL/GenBank/DDBJ whole genome shotgun (WGS) entry which is preliminary data.</text>
</comment>
<gene>
    <name evidence="11" type="ORF">DM01DRAFT_1337134</name>
</gene>
<dbReference type="STRING" id="101127.A0A1X2GF02"/>
<reference evidence="11 12" key="1">
    <citation type="submission" date="2016-07" db="EMBL/GenBank/DDBJ databases">
        <title>Pervasive Adenine N6-methylation of Active Genes in Fungi.</title>
        <authorList>
            <consortium name="DOE Joint Genome Institute"/>
            <person name="Mondo S.J."/>
            <person name="Dannebaum R.O."/>
            <person name="Kuo R.C."/>
            <person name="Labutti K."/>
            <person name="Haridas S."/>
            <person name="Kuo A."/>
            <person name="Salamov A."/>
            <person name="Ahrendt S.R."/>
            <person name="Lipzen A."/>
            <person name="Sullivan W."/>
            <person name="Andreopoulos W.B."/>
            <person name="Clum A."/>
            <person name="Lindquist E."/>
            <person name="Daum C."/>
            <person name="Ramamoorthy G.K."/>
            <person name="Gryganskyi A."/>
            <person name="Culley D."/>
            <person name="Magnuson J.K."/>
            <person name="James T.Y."/>
            <person name="O'Malley M.A."/>
            <person name="Stajich J.E."/>
            <person name="Spatafora J.W."/>
            <person name="Visel A."/>
            <person name="Grigoriev I.V."/>
        </authorList>
    </citation>
    <scope>NUCLEOTIDE SEQUENCE [LARGE SCALE GENOMIC DNA]</scope>
    <source>
        <strain evidence="11 12">NRRL 3301</strain>
    </source>
</reference>
<feature type="compositionally biased region" description="Polar residues" evidence="8">
    <location>
        <begin position="94"/>
        <end position="112"/>
    </location>
</feature>
<evidence type="ECO:0000256" key="3">
    <source>
        <dbReference type="ARBA" id="ARBA00022840"/>
    </source>
</evidence>
<dbReference type="SMART" id="SM00129">
    <property type="entry name" value="KISc"/>
    <property type="match status" value="1"/>
</dbReference>
<name>A0A1X2GF02_9FUNG</name>
<feature type="compositionally biased region" description="Low complexity" evidence="8">
    <location>
        <begin position="70"/>
        <end position="84"/>
    </location>
</feature>
<feature type="compositionally biased region" description="Polar residues" evidence="8">
    <location>
        <begin position="120"/>
        <end position="131"/>
    </location>
</feature>
<feature type="region of interest" description="Disordered" evidence="8">
    <location>
        <begin position="68"/>
        <end position="274"/>
    </location>
</feature>
<keyword evidence="2 6" id="KW-0547">Nucleotide-binding</keyword>
<dbReference type="InterPro" id="IPR001660">
    <property type="entry name" value="SAM"/>
</dbReference>
<dbReference type="Proteomes" id="UP000242146">
    <property type="component" value="Unassembled WGS sequence"/>
</dbReference>
<dbReference type="PANTHER" id="PTHR47971:SF20">
    <property type="entry name" value="KINESIN-LIKE PROTEIN KIF24"/>
    <property type="match status" value="1"/>
</dbReference>
<dbReference type="Gene3D" id="1.10.150.50">
    <property type="entry name" value="Transcription Factor, Ets-1"/>
    <property type="match status" value="1"/>
</dbReference>
<feature type="compositionally biased region" description="Low complexity" evidence="8">
    <location>
        <begin position="155"/>
        <end position="170"/>
    </location>
</feature>
<keyword evidence="12" id="KW-1185">Reference proteome</keyword>
<feature type="compositionally biased region" description="Basic and acidic residues" evidence="8">
    <location>
        <begin position="235"/>
        <end position="245"/>
    </location>
</feature>
<feature type="domain" description="SAM" evidence="10">
    <location>
        <begin position="1"/>
        <end position="65"/>
    </location>
</feature>
<dbReference type="AlphaFoldDB" id="A0A1X2GF02"/>
<evidence type="ECO:0000256" key="5">
    <source>
        <dbReference type="ARBA" id="ARBA00061030"/>
    </source>
</evidence>
<dbReference type="SUPFAM" id="SSF52540">
    <property type="entry name" value="P-loop containing nucleoside triphosphate hydrolases"/>
    <property type="match status" value="1"/>
</dbReference>
<sequence length="933" mass="103413">MSSSGFLDTLRKHDLDQFYSTFSMNGINHLQHLAQLSMQDYAQLGITDIADRRKIFSLIQLVRRDAHPRSTIPSASTVTSSPASGLRKPASYGSPRSSTDQSAINGQPSLPTYGSRLPQPATSTMDTTTSRIARARRPSLAPSLQRPTPSISTMPLPTSPTALYSTTTTSPPMPLSAAVSGVSKQQSQRFMRQRTMSDAGSRLDPTQLPVRHSGSGLPSPRAQKQQQQQRARRSLHLEQDLRAHEGSQTSDEEDDESSRRYRTSAPLLNAYGAPKVRTRASMSALKYSSTSSSQTQNGSLTSPSLASPAPALPPSDLNQKIRVCVRKRPLNRKERDRGDKDITPCLGTRSLHVNEPKLRLDMSKYIEQHNFTFDDVFDMDEANEVVYERTALPLVHYIFQGGKATCFAYGQTGSGKTYTMLDPHNGLYMMAAEDIFAMIRRPENQHLCAWIGLYEIYQGQLYDLLNARKKLFAREDGKRNVIIAGLKEYPIDNVDKLVQVFEYGNLVRSTGSTGANDSSSRSHAVLQILLKPKKNKKKIHGKLSFIDLAGSERGADRGETDSKTRMEGAEINKSLLALKECIRALDQDKRHTPFRQSKLTQVLKDSFVGKSRTCMIATISPSSSNSEHTLNTLRYADRVKELKKETNMQRSGSQGSVDPMAARRYSSHSYGDEDGLMDDDDDALMLDSPAEDDDDDEPDDFVDDDSDILDEETYKIEEENIFDVDFPHAPDDEVFHVMPSSQHAKLPLKDPPPQCHLPAPSFAPAARAMAAPPPLPPTMSRGSTMPDPTGSAPTSPGLSHHRQPASMTRSHSSHPSSPVASTKTMSMHDLMPSPDPFAHPSPSPSATMDYDDMDEFVQFHRAQIRCVSDDTKRESKLVATMSLHLNASESDKCQLHFQSYLQTLDLLLEEKMAAISALRDRVNDTLTLLDDDL</sequence>
<evidence type="ECO:0000256" key="4">
    <source>
        <dbReference type="ARBA" id="ARBA00023175"/>
    </source>
</evidence>
<dbReference type="FunFam" id="3.40.850.10:FF:000012">
    <property type="entry name" value="Kinesin-like protein"/>
    <property type="match status" value="1"/>
</dbReference>
<dbReference type="InterPro" id="IPR027640">
    <property type="entry name" value="Kinesin-like_fam"/>
</dbReference>
<comment type="similarity">
    <text evidence="5">Belongs to the TRAFAC class myosin-kinesin ATPase superfamily. Kinesin family. KIN-13 subfamily.</text>
</comment>
<feature type="compositionally biased region" description="Pro residues" evidence="8">
    <location>
        <begin position="833"/>
        <end position="843"/>
    </location>
</feature>
<evidence type="ECO:0000259" key="10">
    <source>
        <dbReference type="PROSITE" id="PS50105"/>
    </source>
</evidence>
<evidence type="ECO:0000256" key="6">
    <source>
        <dbReference type="PROSITE-ProRule" id="PRU00283"/>
    </source>
</evidence>
<dbReference type="SUPFAM" id="SSF47769">
    <property type="entry name" value="SAM/Pointed domain"/>
    <property type="match status" value="1"/>
</dbReference>
<dbReference type="PANTHER" id="PTHR47971">
    <property type="entry name" value="KINESIN-RELATED PROTEIN 6"/>
    <property type="match status" value="1"/>
</dbReference>
<dbReference type="Gene3D" id="3.40.850.10">
    <property type="entry name" value="Kinesin motor domain"/>
    <property type="match status" value="1"/>
</dbReference>
<dbReference type="InterPro" id="IPR019821">
    <property type="entry name" value="Kinesin_motor_CS"/>
</dbReference>
<feature type="compositionally biased region" description="Polar residues" evidence="8">
    <location>
        <begin position="182"/>
        <end position="198"/>
    </location>
</feature>
<dbReference type="InterPro" id="IPR036961">
    <property type="entry name" value="Kinesin_motor_dom_sf"/>
</dbReference>
<evidence type="ECO:0000256" key="2">
    <source>
        <dbReference type="ARBA" id="ARBA00022741"/>
    </source>
</evidence>
<dbReference type="InterPro" id="IPR001752">
    <property type="entry name" value="Kinesin_motor_dom"/>
</dbReference>
<accession>A0A1X2GF02</accession>
<keyword evidence="3 6" id="KW-0067">ATP-binding</keyword>
<feature type="compositionally biased region" description="Low complexity" evidence="8">
    <location>
        <begin position="287"/>
        <end position="309"/>
    </location>
</feature>
<evidence type="ECO:0000259" key="9">
    <source>
        <dbReference type="PROSITE" id="PS50067"/>
    </source>
</evidence>
<feature type="binding site" evidence="6">
    <location>
        <begin position="410"/>
        <end position="417"/>
    </location>
    <ligand>
        <name>ATP</name>
        <dbReference type="ChEBI" id="CHEBI:30616"/>
    </ligand>
</feature>
<dbReference type="OrthoDB" id="3176171at2759"/>
<organism evidence="11 12">
    <name type="scientific">Hesseltinella vesiculosa</name>
    <dbReference type="NCBI Taxonomy" id="101127"/>
    <lineage>
        <taxon>Eukaryota</taxon>
        <taxon>Fungi</taxon>
        <taxon>Fungi incertae sedis</taxon>
        <taxon>Mucoromycota</taxon>
        <taxon>Mucoromycotina</taxon>
        <taxon>Mucoromycetes</taxon>
        <taxon>Mucorales</taxon>
        <taxon>Cunninghamellaceae</taxon>
        <taxon>Hesseltinella</taxon>
    </lineage>
</organism>
<feature type="region of interest" description="Disordered" evidence="8">
    <location>
        <begin position="644"/>
        <end position="706"/>
    </location>
</feature>
<dbReference type="GO" id="GO:0007018">
    <property type="term" value="P:microtubule-based movement"/>
    <property type="evidence" value="ECO:0007669"/>
    <property type="project" value="InterPro"/>
</dbReference>
<dbReference type="CDD" id="cd01367">
    <property type="entry name" value="KISc_KIF2_like"/>
    <property type="match status" value="1"/>
</dbReference>
<dbReference type="GO" id="GO:0008017">
    <property type="term" value="F:microtubule binding"/>
    <property type="evidence" value="ECO:0007669"/>
    <property type="project" value="InterPro"/>
</dbReference>
<feature type="domain" description="Kinesin motor" evidence="9">
    <location>
        <begin position="320"/>
        <end position="642"/>
    </location>
</feature>
<feature type="region of interest" description="Disordered" evidence="8">
    <location>
        <begin position="287"/>
        <end position="320"/>
    </location>
</feature>
<dbReference type="PRINTS" id="PR00380">
    <property type="entry name" value="KINESINHEAVY"/>
</dbReference>